<dbReference type="RefSeq" id="WP_070134874.1">
    <property type="nucleotide sequence ID" value="NZ_MAYS01000276.1"/>
</dbReference>
<sequence>MYGVAVWSVPGTSADMCSQGSEFPLRAAGDFGVPVVVSADKPEDEFFVTGVDEEGNIEVITAAHGIVELIKMQDSSIFTSFFIIMKIITGGQSGA</sequence>
<dbReference type="Proteomes" id="UP000243534">
    <property type="component" value="Unassembled WGS sequence"/>
</dbReference>
<organism evidence="1 2">
    <name type="scientific">Candidatus Erwinia dacicola</name>
    <dbReference type="NCBI Taxonomy" id="252393"/>
    <lineage>
        <taxon>Bacteria</taxon>
        <taxon>Pseudomonadati</taxon>
        <taxon>Pseudomonadota</taxon>
        <taxon>Gammaproteobacteria</taxon>
        <taxon>Enterobacterales</taxon>
        <taxon>Erwiniaceae</taxon>
        <taxon>Erwinia</taxon>
    </lineage>
</organism>
<gene>
    <name evidence="1" type="ORF">BBW68_10380</name>
</gene>
<dbReference type="AlphaFoldDB" id="A0A1E7Z0C8"/>
<proteinExistence type="predicted"/>
<protein>
    <submittedName>
        <fullName evidence="1">Uncharacterized protein</fullName>
    </submittedName>
</protein>
<accession>A0A1E7Z0C8</accession>
<reference evidence="1 2" key="1">
    <citation type="submission" date="2016-07" db="EMBL/GenBank/DDBJ databases">
        <authorList>
            <person name="Yuval B."/>
        </authorList>
    </citation>
    <scope>NUCLEOTIDE SEQUENCE [LARGE SCALE GENOMIC DNA]</scope>
    <source>
        <strain evidence="1 2">IL</strain>
    </source>
</reference>
<comment type="caution">
    <text evidence="1">The sequence shown here is derived from an EMBL/GenBank/DDBJ whole genome shotgun (WGS) entry which is preliminary data.</text>
</comment>
<evidence type="ECO:0000313" key="2">
    <source>
        <dbReference type="Proteomes" id="UP000243534"/>
    </source>
</evidence>
<name>A0A1E7Z0C8_9GAMM</name>
<dbReference type="EMBL" id="MAYS01000276">
    <property type="protein sequence ID" value="OFC62247.1"/>
    <property type="molecule type" value="Genomic_DNA"/>
</dbReference>
<evidence type="ECO:0000313" key="1">
    <source>
        <dbReference type="EMBL" id="OFC62247.1"/>
    </source>
</evidence>